<dbReference type="Gene3D" id="3.30.365.10">
    <property type="entry name" value="Aldehyde oxidase/xanthine dehydrogenase, molybdopterin binding domain"/>
    <property type="match status" value="4"/>
</dbReference>
<dbReference type="PANTHER" id="PTHR47495:SF2">
    <property type="entry name" value="ALDEHYDE DEHYDROGENASE"/>
    <property type="match status" value="1"/>
</dbReference>
<dbReference type="AlphaFoldDB" id="A0A0H2M732"/>
<reference evidence="2 3" key="1">
    <citation type="submission" date="2015-03" db="EMBL/GenBank/DDBJ databases">
        <title>Genome sequence of Variovorax paradoxus TBEA6.</title>
        <authorList>
            <person name="Poehlein A."/>
            <person name="Schuldes J."/>
            <person name="Wuebbeler J.H."/>
            <person name="Hiessl S."/>
            <person name="Steinbuechel A."/>
            <person name="Daniel R."/>
        </authorList>
    </citation>
    <scope>NUCLEOTIDE SEQUENCE [LARGE SCALE GENOMIC DNA]</scope>
    <source>
        <strain evidence="2 3">TBEA6</strain>
    </source>
</reference>
<dbReference type="InterPro" id="IPR008274">
    <property type="entry name" value="AldOxase/xan_DH_MoCoBD1"/>
</dbReference>
<name>A0A0H2M732_VARPD</name>
<dbReference type="InterPro" id="IPR037165">
    <property type="entry name" value="AldOxase/xan_DH_Mopterin-bd_sf"/>
</dbReference>
<dbReference type="InterPro" id="IPR006311">
    <property type="entry name" value="TAT_signal"/>
</dbReference>
<dbReference type="InterPro" id="IPR012368">
    <property type="entry name" value="OxRdtase_Mopterin-bd_su_IorB"/>
</dbReference>
<dbReference type="PROSITE" id="PS51318">
    <property type="entry name" value="TAT"/>
    <property type="match status" value="1"/>
</dbReference>
<keyword evidence="2" id="KW-0560">Oxidoreductase</keyword>
<dbReference type="InterPro" id="IPR000674">
    <property type="entry name" value="Ald_Oxase/Xan_DH_a/b"/>
</dbReference>
<evidence type="ECO:0000259" key="1">
    <source>
        <dbReference type="SMART" id="SM01008"/>
    </source>
</evidence>
<keyword evidence="3" id="KW-1185">Reference proteome</keyword>
<dbReference type="InterPro" id="IPR046867">
    <property type="entry name" value="AldOxase/xan_DH_MoCoBD2"/>
</dbReference>
<dbReference type="Pfam" id="PF20256">
    <property type="entry name" value="MoCoBD_2"/>
    <property type="match status" value="2"/>
</dbReference>
<accession>A0A0H2M732</accession>
<dbReference type="PANTHER" id="PTHR47495">
    <property type="entry name" value="ALDEHYDE DEHYDROGENASE"/>
    <property type="match status" value="1"/>
</dbReference>
<dbReference type="PATRIC" id="fig|34073.19.peg.371"/>
<dbReference type="EMBL" id="JZWI01000003">
    <property type="protein sequence ID" value="KLN58259.1"/>
    <property type="molecule type" value="Genomic_DNA"/>
</dbReference>
<dbReference type="Pfam" id="PF02738">
    <property type="entry name" value="MoCoBD_1"/>
    <property type="match status" value="1"/>
</dbReference>
<dbReference type="PIRSF" id="PIRSF036389">
    <property type="entry name" value="IOR_B"/>
    <property type="match status" value="1"/>
</dbReference>
<evidence type="ECO:0000313" key="3">
    <source>
        <dbReference type="Proteomes" id="UP000035170"/>
    </source>
</evidence>
<dbReference type="GO" id="GO:0047121">
    <property type="term" value="F:isoquinoline 1-oxidoreductase activity"/>
    <property type="evidence" value="ECO:0007669"/>
    <property type="project" value="UniProtKB-EC"/>
</dbReference>
<dbReference type="SMART" id="SM01008">
    <property type="entry name" value="Ald_Xan_dh_C"/>
    <property type="match status" value="1"/>
</dbReference>
<dbReference type="InterPro" id="IPR052516">
    <property type="entry name" value="N-heterocyclic_Hydroxylase"/>
</dbReference>
<dbReference type="Gene3D" id="3.90.1170.50">
    <property type="entry name" value="Aldehyde oxidase/xanthine dehydrogenase, a/b hammerhead"/>
    <property type="match status" value="1"/>
</dbReference>
<organism evidence="2 3">
    <name type="scientific">Variovorax paradoxus</name>
    <dbReference type="NCBI Taxonomy" id="34073"/>
    <lineage>
        <taxon>Bacteria</taxon>
        <taxon>Pseudomonadati</taxon>
        <taxon>Pseudomonadota</taxon>
        <taxon>Betaproteobacteria</taxon>
        <taxon>Burkholderiales</taxon>
        <taxon>Comamonadaceae</taxon>
        <taxon>Variovorax</taxon>
    </lineage>
</organism>
<gene>
    <name evidence="2" type="primary">iorB1</name>
    <name evidence="2" type="ORF">VPARA_03700</name>
</gene>
<evidence type="ECO:0000313" key="2">
    <source>
        <dbReference type="EMBL" id="KLN58259.1"/>
    </source>
</evidence>
<dbReference type="SUPFAM" id="SSF56003">
    <property type="entry name" value="Molybdenum cofactor-binding domain"/>
    <property type="match status" value="2"/>
</dbReference>
<comment type="caution">
    <text evidence="2">The sequence shown here is derived from an EMBL/GenBank/DDBJ whole genome shotgun (WGS) entry which is preliminary data.</text>
</comment>
<dbReference type="EC" id="1.3.99.16" evidence="2"/>
<dbReference type="Proteomes" id="UP000035170">
    <property type="component" value="Unassembled WGS sequence"/>
</dbReference>
<sequence>MKPAAGISRRSALQAGGLALAFTWFGAGKAFAAISPRQQPGDAAAALADGNPAFAPNAFVRIDADGGVRLVMPMAEMGQAIYTGSAMLLAEELGVELDQVRVEHSPPNEALYGMPLLGGQITGGSTSTRGTYGVLREAGAVARTLLVSAAAEQWKVDPESCTVARGVVSHAASNRRLGFGALASAAAKLPMPEKVTLKEPKDFKLIGQPLRRVDSAGKVNGSTQFGIDVRLPGMKVATVRACPTLGGVLASVDDKAARAIPGVIDVLRIKDAVAVVGEHFWAAKRGLDALTIQWTPGQNAALTTLQLRAALANALAKDKAILGKETGKRPEGTLVQATYDLPMLAHATMEPLNTTVHVRPDQCEIWVGTQVPTRCVSAAAKIAGVAEDKVVLHNQYLGGGFGRRLETDSVEQAVAFAKQVPYPLKVVWTREEDIRHDIVRPMYHDDISAVVDSDGHILWFGDRIAGGTVLGRWAPAFMGKDGMDSDLIECVAEPCYDLPNLKVEWVRHDMPAGLNVGWWRGVGPTHNLFVMESFIDELAHRAKKDPVAYRRAMLKKNPRTLAVLDLAASKIGWGQGALAARVGRGVAVGDAFGSRVCAIVEAEVTPQGEVRMRRAVVAVDCGIAVNAGSIEAQIQGGLLFGLSAALFSEITLREGAIEQSNFHDYRMLRINEAPPVEVHTVKSGEAPGGLGEVGTAIAAPALANAIFAATGVRLRALPVNRALLAQDKEALKKKIADSGFSGSNGLDARSAV</sequence>
<protein>
    <submittedName>
        <fullName evidence="2">Isoquinoline 1-oxidoreductase subunit beta</fullName>
        <ecNumber evidence="2">1.3.99.16</ecNumber>
    </submittedName>
</protein>
<proteinExistence type="predicted"/>
<feature type="domain" description="Aldehyde oxidase/xanthine dehydrogenase a/b hammerhead" evidence="1">
    <location>
        <begin position="220"/>
        <end position="298"/>
    </location>
</feature>
<dbReference type="RefSeq" id="WP_047783044.1">
    <property type="nucleotide sequence ID" value="NZ_JZWI01000003.1"/>
</dbReference>